<keyword evidence="3" id="KW-0804">Transcription</keyword>
<dbReference type="PROSITE" id="PS01124">
    <property type="entry name" value="HTH_ARAC_FAMILY_2"/>
    <property type="match status" value="1"/>
</dbReference>
<dbReference type="Gene3D" id="2.60.120.10">
    <property type="entry name" value="Jelly Rolls"/>
    <property type="match status" value="1"/>
</dbReference>
<evidence type="ECO:0000256" key="3">
    <source>
        <dbReference type="ARBA" id="ARBA00023163"/>
    </source>
</evidence>
<dbReference type="PANTHER" id="PTHR43280">
    <property type="entry name" value="ARAC-FAMILY TRANSCRIPTIONAL REGULATOR"/>
    <property type="match status" value="1"/>
</dbReference>
<dbReference type="InterPro" id="IPR020449">
    <property type="entry name" value="Tscrpt_reg_AraC-type_HTH"/>
</dbReference>
<dbReference type="InterPro" id="IPR018060">
    <property type="entry name" value="HTH_AraC"/>
</dbReference>
<dbReference type="PRINTS" id="PR00032">
    <property type="entry name" value="HTHARAC"/>
</dbReference>
<dbReference type="InterPro" id="IPR037923">
    <property type="entry name" value="HTH-like"/>
</dbReference>
<evidence type="ECO:0000313" key="5">
    <source>
        <dbReference type="EMBL" id="MFC5985436.1"/>
    </source>
</evidence>
<dbReference type="Gene3D" id="1.10.10.60">
    <property type="entry name" value="Homeodomain-like"/>
    <property type="match status" value="2"/>
</dbReference>
<dbReference type="Pfam" id="PF12833">
    <property type="entry name" value="HTH_18"/>
    <property type="match status" value="1"/>
</dbReference>
<organism evidence="5 6">
    <name type="scientific">Marinicrinis lubricantis</name>
    <dbReference type="NCBI Taxonomy" id="2086470"/>
    <lineage>
        <taxon>Bacteria</taxon>
        <taxon>Bacillati</taxon>
        <taxon>Bacillota</taxon>
        <taxon>Bacilli</taxon>
        <taxon>Bacillales</taxon>
        <taxon>Paenibacillaceae</taxon>
    </lineage>
</organism>
<feature type="domain" description="HTH araC/xylS-type" evidence="4">
    <location>
        <begin position="178"/>
        <end position="277"/>
    </location>
</feature>
<keyword evidence="2" id="KW-0238">DNA-binding</keyword>
<evidence type="ECO:0000256" key="1">
    <source>
        <dbReference type="ARBA" id="ARBA00023015"/>
    </source>
</evidence>
<dbReference type="InterPro" id="IPR014710">
    <property type="entry name" value="RmlC-like_jellyroll"/>
</dbReference>
<dbReference type="SMART" id="SM00342">
    <property type="entry name" value="HTH_ARAC"/>
    <property type="match status" value="1"/>
</dbReference>
<evidence type="ECO:0000256" key="2">
    <source>
        <dbReference type="ARBA" id="ARBA00023125"/>
    </source>
</evidence>
<dbReference type="RefSeq" id="WP_379892271.1">
    <property type="nucleotide sequence ID" value="NZ_CBCSCT010000028.1"/>
</dbReference>
<dbReference type="SUPFAM" id="SSF46689">
    <property type="entry name" value="Homeodomain-like"/>
    <property type="match status" value="2"/>
</dbReference>
<keyword evidence="6" id="KW-1185">Reference proteome</keyword>
<evidence type="ECO:0000259" key="4">
    <source>
        <dbReference type="PROSITE" id="PS01124"/>
    </source>
</evidence>
<dbReference type="InterPro" id="IPR009057">
    <property type="entry name" value="Homeodomain-like_sf"/>
</dbReference>
<protein>
    <submittedName>
        <fullName evidence="5">Helix-turn-helix domain-containing protein</fullName>
    </submittedName>
</protein>
<proteinExistence type="predicted"/>
<sequence length="284" mass="34002">MKTNPYRIFTEFYYQKTGMNPEIHFHSHPQYEIYYFHSGSCDYIIGDQIIPLQPGDLIIMNGMTEHCPRVKGSAPYVRTVFSFDPYLLQIFDPSMKSCNPFLPFEILRNDHFRLNPDSRKECEAILERIHRFYHQRNIVSYERCLLAFYDLLMFIYGLCQEKMTYKQKHTNDRERYVQQMMEFIEARYTGDIHLDAIAAELHMNKSHAVKIFRKVTGMTVFDYIYRRRINQAKILFLHKRDYTVTEVCFEVGFKHLAHFSRQFKKLVGVTPHDFRKSIHDTSSV</sequence>
<reference evidence="6" key="1">
    <citation type="journal article" date="2019" name="Int. J. Syst. Evol. Microbiol.">
        <title>The Global Catalogue of Microorganisms (GCM) 10K type strain sequencing project: providing services to taxonomists for standard genome sequencing and annotation.</title>
        <authorList>
            <consortium name="The Broad Institute Genomics Platform"/>
            <consortium name="The Broad Institute Genome Sequencing Center for Infectious Disease"/>
            <person name="Wu L."/>
            <person name="Ma J."/>
        </authorList>
    </citation>
    <scope>NUCLEOTIDE SEQUENCE [LARGE SCALE GENOMIC DNA]</scope>
    <source>
        <strain evidence="6">CCM 8749</strain>
    </source>
</reference>
<name>A0ABW1IKC1_9BACL</name>
<dbReference type="SUPFAM" id="SSF51215">
    <property type="entry name" value="Regulatory protein AraC"/>
    <property type="match status" value="1"/>
</dbReference>
<dbReference type="EMBL" id="JBHSQV010000025">
    <property type="protein sequence ID" value="MFC5985436.1"/>
    <property type="molecule type" value="Genomic_DNA"/>
</dbReference>
<accession>A0ABW1IKC1</accession>
<dbReference type="Pfam" id="PF02311">
    <property type="entry name" value="AraC_binding"/>
    <property type="match status" value="1"/>
</dbReference>
<keyword evidence="1" id="KW-0805">Transcription regulation</keyword>
<gene>
    <name evidence="5" type="ORF">ACFPXP_03150</name>
</gene>
<dbReference type="PANTHER" id="PTHR43280:SF27">
    <property type="entry name" value="TRANSCRIPTIONAL REGULATOR MTLR"/>
    <property type="match status" value="1"/>
</dbReference>
<dbReference type="InterPro" id="IPR003313">
    <property type="entry name" value="AraC-bd"/>
</dbReference>
<dbReference type="Proteomes" id="UP001596250">
    <property type="component" value="Unassembled WGS sequence"/>
</dbReference>
<comment type="caution">
    <text evidence="5">The sequence shown here is derived from an EMBL/GenBank/DDBJ whole genome shotgun (WGS) entry which is preliminary data.</text>
</comment>
<evidence type="ECO:0000313" key="6">
    <source>
        <dbReference type="Proteomes" id="UP001596250"/>
    </source>
</evidence>